<name>A0A2C6KN54_9APIC</name>
<feature type="non-terminal residue" evidence="2">
    <location>
        <position position="1"/>
    </location>
</feature>
<dbReference type="VEuPathDB" id="ToxoDB:CSUI_007202"/>
<dbReference type="GeneID" id="94430563"/>
<feature type="compositionally biased region" description="Basic residues" evidence="1">
    <location>
        <begin position="66"/>
        <end position="75"/>
    </location>
</feature>
<reference evidence="2 3" key="1">
    <citation type="journal article" date="2017" name="Int. J. Parasitol.">
        <title>The genome of the protozoan parasite Cystoisospora suis and a reverse vaccinology approach to identify vaccine candidates.</title>
        <authorList>
            <person name="Palmieri N."/>
            <person name="Shrestha A."/>
            <person name="Ruttkowski B."/>
            <person name="Beck T."/>
            <person name="Vogl C."/>
            <person name="Tomley F."/>
            <person name="Blake D.P."/>
            <person name="Joachim A."/>
        </authorList>
    </citation>
    <scope>NUCLEOTIDE SEQUENCE [LARGE SCALE GENOMIC DNA]</scope>
    <source>
        <strain evidence="2 3">Wien I</strain>
    </source>
</reference>
<evidence type="ECO:0000313" key="3">
    <source>
        <dbReference type="Proteomes" id="UP000221165"/>
    </source>
</evidence>
<dbReference type="EMBL" id="MIGC01003744">
    <property type="protein sequence ID" value="PHJ18967.1"/>
    <property type="molecule type" value="Genomic_DNA"/>
</dbReference>
<proteinExistence type="predicted"/>
<dbReference type="Proteomes" id="UP000221165">
    <property type="component" value="Unassembled WGS sequence"/>
</dbReference>
<sequence>CSVRLNKAKTSTGAGAAVSGWNPCHCTRCYRRVRQEAGSCRSLESAHRKTLSAVKQARENIGGRSGWRRQCHQRSGRPVESRPHKPQSKSSEGVGANEDRSRDEHGMENYKLEDYRDDDDDDDVTSALDDRWSPATSSVSSKPRRPPSKPLKGFEVKLV</sequence>
<accession>A0A2C6KN54</accession>
<feature type="compositionally biased region" description="Basic and acidic residues" evidence="1">
    <location>
        <begin position="97"/>
        <end position="114"/>
    </location>
</feature>
<gene>
    <name evidence="2" type="ORF">CSUI_007202</name>
</gene>
<keyword evidence="3" id="KW-1185">Reference proteome</keyword>
<organism evidence="2 3">
    <name type="scientific">Cystoisospora suis</name>
    <dbReference type="NCBI Taxonomy" id="483139"/>
    <lineage>
        <taxon>Eukaryota</taxon>
        <taxon>Sar</taxon>
        <taxon>Alveolata</taxon>
        <taxon>Apicomplexa</taxon>
        <taxon>Conoidasida</taxon>
        <taxon>Coccidia</taxon>
        <taxon>Eucoccidiorida</taxon>
        <taxon>Eimeriorina</taxon>
        <taxon>Sarcocystidae</taxon>
        <taxon>Cystoisospora</taxon>
    </lineage>
</organism>
<feature type="region of interest" description="Disordered" evidence="1">
    <location>
        <begin position="49"/>
        <end position="159"/>
    </location>
</feature>
<protein>
    <submittedName>
        <fullName evidence="2">Uncharacterized protein</fullName>
    </submittedName>
</protein>
<dbReference type="AlphaFoldDB" id="A0A2C6KN54"/>
<evidence type="ECO:0000256" key="1">
    <source>
        <dbReference type="SAM" id="MobiDB-lite"/>
    </source>
</evidence>
<feature type="compositionally biased region" description="Acidic residues" evidence="1">
    <location>
        <begin position="115"/>
        <end position="124"/>
    </location>
</feature>
<comment type="caution">
    <text evidence="2">The sequence shown here is derived from an EMBL/GenBank/DDBJ whole genome shotgun (WGS) entry which is preliminary data.</text>
</comment>
<dbReference type="RefSeq" id="XP_067920669.1">
    <property type="nucleotide sequence ID" value="XM_068067352.1"/>
</dbReference>
<evidence type="ECO:0000313" key="2">
    <source>
        <dbReference type="EMBL" id="PHJ18967.1"/>
    </source>
</evidence>